<feature type="active site" description="Nucleophile" evidence="10">
    <location>
        <position position="9"/>
    </location>
</feature>
<dbReference type="GO" id="GO:0005975">
    <property type="term" value="P:carbohydrate metabolic process"/>
    <property type="evidence" value="ECO:0007669"/>
    <property type="project" value="InterPro"/>
</dbReference>
<dbReference type="EC" id="5.4.2.6" evidence="8"/>
<feature type="binding site" evidence="12">
    <location>
        <position position="173"/>
    </location>
    <ligand>
        <name>Mg(2+)</name>
        <dbReference type="ChEBI" id="CHEBI:18420"/>
    </ligand>
</feature>
<keyword evidence="3 12" id="KW-0479">Metal-binding</keyword>
<feature type="binding site" evidence="11">
    <location>
        <position position="25"/>
    </location>
    <ligand>
        <name>substrate</name>
    </ligand>
</feature>
<dbReference type="Gene3D" id="3.40.50.1000">
    <property type="entry name" value="HAD superfamily/HAD-like"/>
    <property type="match status" value="1"/>
</dbReference>
<evidence type="ECO:0000256" key="6">
    <source>
        <dbReference type="ARBA" id="ARBA00023277"/>
    </source>
</evidence>
<dbReference type="Pfam" id="PF00702">
    <property type="entry name" value="Hydrolase"/>
    <property type="match status" value="1"/>
</dbReference>
<evidence type="ECO:0000256" key="8">
    <source>
        <dbReference type="ARBA" id="ARBA00044968"/>
    </source>
</evidence>
<dbReference type="NCBIfam" id="TIGR02009">
    <property type="entry name" value="PGMB-YQAB-SF"/>
    <property type="match status" value="1"/>
</dbReference>
<feature type="binding site" evidence="11">
    <location>
        <begin position="117"/>
        <end position="121"/>
    </location>
    <ligand>
        <name>substrate</name>
    </ligand>
</feature>
<evidence type="ECO:0000256" key="12">
    <source>
        <dbReference type="PIRSR" id="PIRSR610972-3"/>
    </source>
</evidence>
<gene>
    <name evidence="14" type="ORF">FC75_GL000674</name>
</gene>
<dbReference type="InterPro" id="IPR051600">
    <property type="entry name" value="Beta-PGM-like"/>
</dbReference>
<dbReference type="NCBIfam" id="TIGR01509">
    <property type="entry name" value="HAD-SF-IA-v3"/>
    <property type="match status" value="1"/>
</dbReference>
<dbReference type="InterPro" id="IPR010976">
    <property type="entry name" value="B-phosphoglucomutase_hydrolase"/>
</dbReference>
<comment type="caution">
    <text evidence="14">The sequence shown here is derived from an EMBL/GenBank/DDBJ whole genome shotgun (WGS) entry which is preliminary data.</text>
</comment>
<evidence type="ECO:0000256" key="11">
    <source>
        <dbReference type="PIRSR" id="PIRSR610972-2"/>
    </source>
</evidence>
<feature type="binding site" evidence="11">
    <location>
        <begin position="45"/>
        <end position="50"/>
    </location>
    <ligand>
        <name>substrate</name>
    </ligand>
</feature>
<dbReference type="GO" id="GO:0008801">
    <property type="term" value="F:beta-phosphoglucomutase activity"/>
    <property type="evidence" value="ECO:0007669"/>
    <property type="project" value="UniProtKB-EC"/>
</dbReference>
<feature type="site" description="Important for catalytic activity and assists the phosphoryl transfer reaction to Asp8 by balancing charge and orienting the reacting groups" evidence="13">
    <location>
        <position position="148"/>
    </location>
</feature>
<keyword evidence="6" id="KW-0119">Carbohydrate metabolism</keyword>
<comment type="cofactor">
    <cofactor evidence="12">
        <name>Mg(2+)</name>
        <dbReference type="ChEBI" id="CHEBI:18420"/>
    </cofactor>
    <text evidence="12">Binds 2 magnesium ions per subunit.</text>
</comment>
<dbReference type="AlphaFoldDB" id="A0A0R2FAD7"/>
<dbReference type="GO" id="GO:0000287">
    <property type="term" value="F:magnesium ion binding"/>
    <property type="evidence" value="ECO:0007669"/>
    <property type="project" value="InterPro"/>
</dbReference>
<keyword evidence="15" id="KW-1185">Reference proteome</keyword>
<dbReference type="InterPro" id="IPR023214">
    <property type="entry name" value="HAD_sf"/>
</dbReference>
<dbReference type="InterPro" id="IPR036412">
    <property type="entry name" value="HAD-like_sf"/>
</dbReference>
<dbReference type="InterPro" id="IPR023198">
    <property type="entry name" value="PGP-like_dom2"/>
</dbReference>
<organism evidence="14 15">
    <name type="scientific">Lacticaseibacillus camelliae DSM 22697 = JCM 13995</name>
    <dbReference type="NCBI Taxonomy" id="1423730"/>
    <lineage>
        <taxon>Bacteria</taxon>
        <taxon>Bacillati</taxon>
        <taxon>Bacillota</taxon>
        <taxon>Bacilli</taxon>
        <taxon>Lactobacillales</taxon>
        <taxon>Lactobacillaceae</taxon>
        <taxon>Lacticaseibacillus</taxon>
    </lineage>
</organism>
<keyword evidence="5" id="KW-0413">Isomerase</keyword>
<evidence type="ECO:0000256" key="7">
    <source>
        <dbReference type="ARBA" id="ARBA00044926"/>
    </source>
</evidence>
<dbReference type="SFLD" id="SFLDS00003">
    <property type="entry name" value="Haloacid_Dehalogenase"/>
    <property type="match status" value="1"/>
</dbReference>
<evidence type="ECO:0000256" key="4">
    <source>
        <dbReference type="ARBA" id="ARBA00022842"/>
    </source>
</evidence>
<feature type="binding site" evidence="11">
    <location>
        <position position="148"/>
    </location>
    <ligand>
        <name>substrate</name>
    </ligand>
</feature>
<dbReference type="EMBL" id="AYZJ01000014">
    <property type="protein sequence ID" value="KRN25312.1"/>
    <property type="molecule type" value="Genomic_DNA"/>
</dbReference>
<dbReference type="RefSeq" id="WP_056989007.1">
    <property type="nucleotide sequence ID" value="NZ_AYZJ01000014.1"/>
</dbReference>
<accession>A0A0R2FAD7</accession>
<dbReference type="PANTHER" id="PTHR46193">
    <property type="entry name" value="6-PHOSPHOGLUCONATE PHOSPHATASE"/>
    <property type="match status" value="1"/>
</dbReference>
<comment type="catalytic activity">
    <reaction evidence="7">
        <text>beta-D-glucose 1-phosphate = beta-D-glucose 6-phosphate</text>
        <dbReference type="Rhea" id="RHEA:20113"/>
        <dbReference type="ChEBI" id="CHEBI:57684"/>
        <dbReference type="ChEBI" id="CHEBI:58247"/>
        <dbReference type="EC" id="5.4.2.6"/>
    </reaction>
</comment>
<feature type="binding site" evidence="11">
    <location>
        <position position="79"/>
    </location>
    <ligand>
        <name>substrate</name>
    </ligand>
</feature>
<dbReference type="PANTHER" id="PTHR46193:SF18">
    <property type="entry name" value="HEXITOL PHOSPHATASE B"/>
    <property type="match status" value="1"/>
</dbReference>
<proteinExistence type="inferred from homology"/>
<keyword evidence="2" id="KW-0597">Phosphoprotein</keyword>
<feature type="binding site" evidence="11">
    <location>
        <begin position="9"/>
        <end position="11"/>
    </location>
    <ligand>
        <name>substrate</name>
    </ligand>
</feature>
<dbReference type="PATRIC" id="fig|1423730.4.peg.704"/>
<dbReference type="InterPro" id="IPR006439">
    <property type="entry name" value="HAD-SF_hydro_IA"/>
</dbReference>
<feature type="active site" description="Proton donor/acceptor" evidence="10">
    <location>
        <position position="11"/>
    </location>
</feature>
<name>A0A0R2FAD7_9LACO</name>
<evidence type="ECO:0000256" key="3">
    <source>
        <dbReference type="ARBA" id="ARBA00022723"/>
    </source>
</evidence>
<dbReference type="SFLD" id="SFLDG01129">
    <property type="entry name" value="C1.5:_HAD__Beta-PGM__Phosphata"/>
    <property type="match status" value="1"/>
</dbReference>
<feature type="binding site" evidence="12">
    <location>
        <position position="11"/>
    </location>
    <ligand>
        <name>Mg(2+)</name>
        <dbReference type="ChEBI" id="CHEBI:18420"/>
    </ligand>
</feature>
<dbReference type="Proteomes" id="UP000050865">
    <property type="component" value="Unassembled WGS sequence"/>
</dbReference>
<evidence type="ECO:0000256" key="10">
    <source>
        <dbReference type="PIRSR" id="PIRSR610972-1"/>
    </source>
</evidence>
<comment type="similarity">
    <text evidence="1">Belongs to the HAD-like hydrolase superfamily. CbbY/CbbZ/Gph/YieH family.</text>
</comment>
<evidence type="ECO:0000256" key="2">
    <source>
        <dbReference type="ARBA" id="ARBA00022553"/>
    </source>
</evidence>
<feature type="binding site" evidence="12">
    <location>
        <position position="9"/>
    </location>
    <ligand>
        <name>Mg(2+)</name>
        <dbReference type="ChEBI" id="CHEBI:18420"/>
    </ligand>
</feature>
<evidence type="ECO:0000256" key="13">
    <source>
        <dbReference type="PIRSR" id="PIRSR610972-4"/>
    </source>
</evidence>
<reference evidence="14 15" key="1">
    <citation type="journal article" date="2015" name="Genome Announc.">
        <title>Expanding the biotechnology potential of lactobacilli through comparative genomics of 213 strains and associated genera.</title>
        <authorList>
            <person name="Sun Z."/>
            <person name="Harris H.M."/>
            <person name="McCann A."/>
            <person name="Guo C."/>
            <person name="Argimon S."/>
            <person name="Zhang W."/>
            <person name="Yang X."/>
            <person name="Jeffery I.B."/>
            <person name="Cooney J.C."/>
            <person name="Kagawa T.F."/>
            <person name="Liu W."/>
            <person name="Song Y."/>
            <person name="Salvetti E."/>
            <person name="Wrobel A."/>
            <person name="Rasinkangas P."/>
            <person name="Parkhill J."/>
            <person name="Rea M.C."/>
            <person name="O'Sullivan O."/>
            <person name="Ritari J."/>
            <person name="Douillard F.P."/>
            <person name="Paul Ross R."/>
            <person name="Yang R."/>
            <person name="Briner A.E."/>
            <person name="Felis G.E."/>
            <person name="de Vos W.M."/>
            <person name="Barrangou R."/>
            <person name="Klaenhammer T.R."/>
            <person name="Caufield P.W."/>
            <person name="Cui Y."/>
            <person name="Zhang H."/>
            <person name="O'Toole P.W."/>
        </authorList>
    </citation>
    <scope>NUCLEOTIDE SEQUENCE [LARGE SCALE GENOMIC DNA]</scope>
    <source>
        <strain evidence="14 15">DSM 22697</strain>
    </source>
</reference>
<evidence type="ECO:0000313" key="14">
    <source>
        <dbReference type="EMBL" id="KRN25312.1"/>
    </source>
</evidence>
<evidence type="ECO:0000256" key="5">
    <source>
        <dbReference type="ARBA" id="ARBA00023235"/>
    </source>
</evidence>
<sequence length="234" mass="24384">MRITGFVFDLDGVITDTAKYHYQAWKETAKAKLNIEISPAVNELLKGQSRQDSLAAIVRFGHQEGRRSAAELAAIATAKNQRYQALIAHMTQADILPGMAGLLNDLANKGYPLAVASASYNAPVIIARLGLSNLLANVVDPGAVARGKPAPDIFEAAAAMIKSPCATTVGFEDAAAGIAGINAAGMFSVGIGSAVTLHEADVVFPATGDADLATIERLFVAKAARRSAPQQAID</sequence>
<feature type="site" description="Important for catalytic activity and assists the phosphoryl transfer reaction to Asp8 by balancing charge and orienting the reacting groups" evidence="13">
    <location>
        <position position="117"/>
    </location>
</feature>
<evidence type="ECO:0000256" key="9">
    <source>
        <dbReference type="ARBA" id="ARBA00044991"/>
    </source>
</evidence>
<evidence type="ECO:0000313" key="15">
    <source>
        <dbReference type="Proteomes" id="UP000050865"/>
    </source>
</evidence>
<protein>
    <recommendedName>
        <fullName evidence="9">Beta-phosphoglucomutase</fullName>
        <ecNumber evidence="8">5.4.2.6</ecNumber>
    </recommendedName>
</protein>
<dbReference type="Gene3D" id="1.10.150.240">
    <property type="entry name" value="Putative phosphatase, domain 2"/>
    <property type="match status" value="1"/>
</dbReference>
<dbReference type="NCBIfam" id="TIGR01990">
    <property type="entry name" value="bPGM"/>
    <property type="match status" value="1"/>
</dbReference>
<dbReference type="InterPro" id="IPR010972">
    <property type="entry name" value="Beta-PGM"/>
</dbReference>
<evidence type="ECO:0000256" key="1">
    <source>
        <dbReference type="ARBA" id="ARBA00006171"/>
    </source>
</evidence>
<feature type="binding site" evidence="12">
    <location>
        <position position="172"/>
    </location>
    <ligand>
        <name>Mg(2+)</name>
        <dbReference type="ChEBI" id="CHEBI:18420"/>
    </ligand>
</feature>
<feature type="binding site" evidence="11">
    <location>
        <position position="53"/>
    </location>
    <ligand>
        <name>substrate</name>
    </ligand>
</feature>
<keyword evidence="4 12" id="KW-0460">Magnesium</keyword>
<dbReference type="STRING" id="1423730.FC75_GL000674"/>
<dbReference type="SUPFAM" id="SSF56784">
    <property type="entry name" value="HAD-like"/>
    <property type="match status" value="1"/>
</dbReference>